<proteinExistence type="predicted"/>
<reference evidence="2 3" key="1">
    <citation type="journal article" date="2017" name="Gigascience">
        <title>Draft genome of the honey bee ectoparasitic mite, Tropilaelaps mercedesae, is shaped by the parasitic life history.</title>
        <authorList>
            <person name="Dong X."/>
            <person name="Armstrong S.D."/>
            <person name="Xia D."/>
            <person name="Makepeace B.L."/>
            <person name="Darby A.C."/>
            <person name="Kadowaki T."/>
        </authorList>
    </citation>
    <scope>NUCLEOTIDE SEQUENCE [LARGE SCALE GENOMIC DNA]</scope>
    <source>
        <strain evidence="2">Wuxi-XJTLU</strain>
    </source>
</reference>
<evidence type="ECO:0000313" key="2">
    <source>
        <dbReference type="EMBL" id="OQR70461.1"/>
    </source>
</evidence>
<name>A0A1V9XAN8_9ACAR</name>
<gene>
    <name evidence="2" type="ORF">BIW11_04151</name>
</gene>
<dbReference type="Proteomes" id="UP000192247">
    <property type="component" value="Unassembled WGS sequence"/>
</dbReference>
<sequence length="39" mass="4167">MPRKHVPKDSTSTETASSFGFLLTAAKPTLPSETTQSES</sequence>
<feature type="region of interest" description="Disordered" evidence="1">
    <location>
        <begin position="1"/>
        <end position="39"/>
    </location>
</feature>
<feature type="compositionally biased region" description="Polar residues" evidence="1">
    <location>
        <begin position="9"/>
        <end position="18"/>
    </location>
</feature>
<keyword evidence="3" id="KW-1185">Reference proteome</keyword>
<protein>
    <submittedName>
        <fullName evidence="2">Uncharacterized protein</fullName>
    </submittedName>
</protein>
<evidence type="ECO:0000313" key="3">
    <source>
        <dbReference type="Proteomes" id="UP000192247"/>
    </source>
</evidence>
<dbReference type="AlphaFoldDB" id="A0A1V9XAN8"/>
<comment type="caution">
    <text evidence="2">The sequence shown here is derived from an EMBL/GenBank/DDBJ whole genome shotgun (WGS) entry which is preliminary data.</text>
</comment>
<accession>A0A1V9XAN8</accession>
<evidence type="ECO:0000256" key="1">
    <source>
        <dbReference type="SAM" id="MobiDB-lite"/>
    </source>
</evidence>
<dbReference type="EMBL" id="MNPL01017416">
    <property type="protein sequence ID" value="OQR70461.1"/>
    <property type="molecule type" value="Genomic_DNA"/>
</dbReference>
<organism evidence="2 3">
    <name type="scientific">Tropilaelaps mercedesae</name>
    <dbReference type="NCBI Taxonomy" id="418985"/>
    <lineage>
        <taxon>Eukaryota</taxon>
        <taxon>Metazoa</taxon>
        <taxon>Ecdysozoa</taxon>
        <taxon>Arthropoda</taxon>
        <taxon>Chelicerata</taxon>
        <taxon>Arachnida</taxon>
        <taxon>Acari</taxon>
        <taxon>Parasitiformes</taxon>
        <taxon>Mesostigmata</taxon>
        <taxon>Gamasina</taxon>
        <taxon>Dermanyssoidea</taxon>
        <taxon>Laelapidae</taxon>
        <taxon>Tropilaelaps</taxon>
    </lineage>
</organism>
<dbReference type="InParanoid" id="A0A1V9XAN8"/>